<keyword evidence="2" id="KW-1185">Reference proteome</keyword>
<dbReference type="GeneID" id="85367095"/>
<gene>
    <name evidence="1" type="ORF">EV420DRAFT_808776</name>
</gene>
<protein>
    <submittedName>
        <fullName evidence="1">Uncharacterized protein</fullName>
    </submittedName>
</protein>
<organism evidence="1 2">
    <name type="scientific">Armillaria tabescens</name>
    <name type="common">Ringless honey mushroom</name>
    <name type="synonym">Agaricus tabescens</name>
    <dbReference type="NCBI Taxonomy" id="1929756"/>
    <lineage>
        <taxon>Eukaryota</taxon>
        <taxon>Fungi</taxon>
        <taxon>Dikarya</taxon>
        <taxon>Basidiomycota</taxon>
        <taxon>Agaricomycotina</taxon>
        <taxon>Agaricomycetes</taxon>
        <taxon>Agaricomycetidae</taxon>
        <taxon>Agaricales</taxon>
        <taxon>Marasmiineae</taxon>
        <taxon>Physalacriaceae</taxon>
        <taxon>Desarmillaria</taxon>
    </lineage>
</organism>
<dbReference type="Proteomes" id="UP001175211">
    <property type="component" value="Unassembled WGS sequence"/>
</dbReference>
<evidence type="ECO:0000313" key="1">
    <source>
        <dbReference type="EMBL" id="KAK0466074.1"/>
    </source>
</evidence>
<accession>A0AA39NI63</accession>
<sequence length="151" mass="16527">MLPHFGEYVVLKLDLVASLKSLNDPEVSKACRKLQSKTYVACVINLFSFPLPGAEYVSVTATLVSKGLPSSDPGRSITSDISVPIFPSTRHPLSRPPMKPSNPLPWSDCYHPTQATIKCRIQNDTNIGDPWPEPKYKLDVAADSPSPCSVF</sequence>
<name>A0AA39NI63_ARMTA</name>
<dbReference type="RefSeq" id="XP_060336901.1">
    <property type="nucleotide sequence ID" value="XM_060483547.1"/>
</dbReference>
<dbReference type="EMBL" id="JAUEPS010000004">
    <property type="protein sequence ID" value="KAK0466074.1"/>
    <property type="molecule type" value="Genomic_DNA"/>
</dbReference>
<proteinExistence type="predicted"/>
<evidence type="ECO:0000313" key="2">
    <source>
        <dbReference type="Proteomes" id="UP001175211"/>
    </source>
</evidence>
<dbReference type="AlphaFoldDB" id="A0AA39NI63"/>
<comment type="caution">
    <text evidence="1">The sequence shown here is derived from an EMBL/GenBank/DDBJ whole genome shotgun (WGS) entry which is preliminary data.</text>
</comment>
<reference evidence="1" key="1">
    <citation type="submission" date="2023-06" db="EMBL/GenBank/DDBJ databases">
        <authorList>
            <consortium name="Lawrence Berkeley National Laboratory"/>
            <person name="Ahrendt S."/>
            <person name="Sahu N."/>
            <person name="Indic B."/>
            <person name="Wong-Bajracharya J."/>
            <person name="Merenyi Z."/>
            <person name="Ke H.-M."/>
            <person name="Monk M."/>
            <person name="Kocsube S."/>
            <person name="Drula E."/>
            <person name="Lipzen A."/>
            <person name="Balint B."/>
            <person name="Henrissat B."/>
            <person name="Andreopoulos B."/>
            <person name="Martin F.M."/>
            <person name="Harder C.B."/>
            <person name="Rigling D."/>
            <person name="Ford K.L."/>
            <person name="Foster G.D."/>
            <person name="Pangilinan J."/>
            <person name="Papanicolaou A."/>
            <person name="Barry K."/>
            <person name="LaButti K."/>
            <person name="Viragh M."/>
            <person name="Koriabine M."/>
            <person name="Yan M."/>
            <person name="Riley R."/>
            <person name="Champramary S."/>
            <person name="Plett K.L."/>
            <person name="Tsai I.J."/>
            <person name="Slot J."/>
            <person name="Sipos G."/>
            <person name="Plett J."/>
            <person name="Nagy L.G."/>
            <person name="Grigoriev I.V."/>
        </authorList>
    </citation>
    <scope>NUCLEOTIDE SEQUENCE</scope>
    <source>
        <strain evidence="1">CCBAS 213</strain>
    </source>
</reference>